<feature type="binding site" evidence="4">
    <location>
        <begin position="8"/>
        <end position="12"/>
    </location>
    <ligand>
        <name>ATP</name>
        <dbReference type="ChEBI" id="CHEBI:30616"/>
    </ligand>
</feature>
<keyword evidence="2 4" id="KW-0547">Nucleotide-binding</keyword>
<dbReference type="InterPro" id="IPR002698">
    <property type="entry name" value="FTHF_cligase"/>
</dbReference>
<dbReference type="EMBL" id="VDCI01000003">
    <property type="protein sequence ID" value="TNJ37047.1"/>
    <property type="molecule type" value="Genomic_DNA"/>
</dbReference>
<dbReference type="RefSeq" id="WP_139626495.1">
    <property type="nucleotide sequence ID" value="NZ_VDCI01000003.1"/>
</dbReference>
<keyword evidence="5" id="KW-0479">Metal-binding</keyword>
<evidence type="ECO:0000256" key="2">
    <source>
        <dbReference type="ARBA" id="ARBA00022741"/>
    </source>
</evidence>
<dbReference type="SUPFAM" id="SSF100950">
    <property type="entry name" value="NagB/RpiA/CoA transferase-like"/>
    <property type="match status" value="1"/>
</dbReference>
<evidence type="ECO:0000256" key="3">
    <source>
        <dbReference type="ARBA" id="ARBA00022840"/>
    </source>
</evidence>
<protein>
    <recommendedName>
        <fullName evidence="5">5-formyltetrahydrofolate cyclo-ligase</fullName>
        <ecNumber evidence="5">6.3.3.2</ecNumber>
    </recommendedName>
</protein>
<keyword evidence="5" id="KW-0460">Magnesium</keyword>
<dbReference type="Pfam" id="PF01812">
    <property type="entry name" value="5-FTHF_cyc-lig"/>
    <property type="match status" value="1"/>
</dbReference>
<evidence type="ECO:0000256" key="1">
    <source>
        <dbReference type="ARBA" id="ARBA00010638"/>
    </source>
</evidence>
<dbReference type="PANTHER" id="PTHR23407:SF1">
    <property type="entry name" value="5-FORMYLTETRAHYDROFOLATE CYCLO-LIGASE"/>
    <property type="match status" value="1"/>
</dbReference>
<dbReference type="AlphaFoldDB" id="A0A5C4S1P3"/>
<evidence type="ECO:0000313" key="6">
    <source>
        <dbReference type="EMBL" id="TNJ37047.1"/>
    </source>
</evidence>
<dbReference type="NCBIfam" id="TIGR02727">
    <property type="entry name" value="MTHFS_bact"/>
    <property type="match status" value="1"/>
</dbReference>
<gene>
    <name evidence="6" type="ORF">FGF68_05615</name>
</gene>
<dbReference type="GO" id="GO:0046872">
    <property type="term" value="F:metal ion binding"/>
    <property type="evidence" value="ECO:0007669"/>
    <property type="project" value="UniProtKB-KW"/>
</dbReference>
<dbReference type="InterPro" id="IPR024185">
    <property type="entry name" value="FTHF_cligase-like_sf"/>
</dbReference>
<dbReference type="Proteomes" id="UP000309544">
    <property type="component" value="Unassembled WGS sequence"/>
</dbReference>
<evidence type="ECO:0000313" key="7">
    <source>
        <dbReference type="Proteomes" id="UP000309544"/>
    </source>
</evidence>
<name>A0A5C4S1P3_PROVB</name>
<comment type="cofactor">
    <cofactor evidence="5">
        <name>Mg(2+)</name>
        <dbReference type="ChEBI" id="CHEBI:18420"/>
    </cofactor>
</comment>
<dbReference type="GO" id="GO:0030272">
    <property type="term" value="F:5-formyltetrahydrofolate cyclo-ligase activity"/>
    <property type="evidence" value="ECO:0007669"/>
    <property type="project" value="UniProtKB-EC"/>
</dbReference>
<dbReference type="InterPro" id="IPR037171">
    <property type="entry name" value="NagB/RpiA_transferase-like"/>
</dbReference>
<keyword evidence="7" id="KW-1185">Reference proteome</keyword>
<dbReference type="EC" id="6.3.3.2" evidence="5"/>
<keyword evidence="3 4" id="KW-0067">ATP-binding</keyword>
<dbReference type="GO" id="GO:0005524">
    <property type="term" value="F:ATP binding"/>
    <property type="evidence" value="ECO:0007669"/>
    <property type="project" value="UniProtKB-KW"/>
</dbReference>
<comment type="caution">
    <text evidence="6">The sequence shown here is derived from an EMBL/GenBank/DDBJ whole genome shotgun (WGS) entry which is preliminary data.</text>
</comment>
<dbReference type="GO" id="GO:0009396">
    <property type="term" value="P:folic acid-containing compound biosynthetic process"/>
    <property type="evidence" value="ECO:0007669"/>
    <property type="project" value="TreeGrafter"/>
</dbReference>
<comment type="similarity">
    <text evidence="1 5">Belongs to the 5-formyltetrahydrofolate cyclo-ligase family.</text>
</comment>
<organism evidence="6 7">
    <name type="scientific">Prosthecochloris vibrioformis</name>
    <name type="common">Chlorobium vibrioforme</name>
    <dbReference type="NCBI Taxonomy" id="1098"/>
    <lineage>
        <taxon>Bacteria</taxon>
        <taxon>Pseudomonadati</taxon>
        <taxon>Chlorobiota</taxon>
        <taxon>Chlorobiia</taxon>
        <taxon>Chlorobiales</taxon>
        <taxon>Chlorobiaceae</taxon>
        <taxon>Prosthecochloris</taxon>
    </lineage>
</organism>
<dbReference type="PIRSF" id="PIRSF006806">
    <property type="entry name" value="FTHF_cligase"/>
    <property type="match status" value="1"/>
</dbReference>
<dbReference type="PANTHER" id="PTHR23407">
    <property type="entry name" value="ATPASE INHIBITOR/5-FORMYLTETRAHYDROFOLATE CYCLO-LIGASE"/>
    <property type="match status" value="1"/>
</dbReference>
<feature type="binding site" evidence="4">
    <location>
        <position position="54"/>
    </location>
    <ligand>
        <name>substrate</name>
    </ligand>
</feature>
<reference evidence="6 7" key="1">
    <citation type="submission" date="2019-05" db="EMBL/GenBank/DDBJ databases">
        <title>Draft Whole-Genome sequence of the green sulfur bacterium Prosthecochloris vibrioformis DSM 260.</title>
        <authorList>
            <person name="Meyer T.E."/>
            <person name="Kyndt J.A."/>
        </authorList>
    </citation>
    <scope>NUCLEOTIDE SEQUENCE [LARGE SCALE GENOMIC DNA]</scope>
    <source>
        <strain evidence="6 7">DSM 260</strain>
    </source>
</reference>
<dbReference type="GO" id="GO:0035999">
    <property type="term" value="P:tetrahydrofolate interconversion"/>
    <property type="evidence" value="ECO:0007669"/>
    <property type="project" value="TreeGrafter"/>
</dbReference>
<proteinExistence type="inferred from homology"/>
<feature type="binding site" evidence="4">
    <location>
        <position position="61"/>
    </location>
    <ligand>
        <name>substrate</name>
    </ligand>
</feature>
<accession>A0A5C4S1P3</accession>
<sequence length="194" mass="21679">MVEKGEIKANLRRRILDLRISLDQVAYRNMSHAVAERFLALPELREASAVLVYLPLFSRKEVDTTAMVTGLEQMGKTVLVPVIRGSELVPVYFRSGQATQKGRYGQPEPLEQLPSQSEPDIVVLPLAAADRFGNRIGYGGGYFDRYLAERSRRGGAVLAVGIAFSMQLVAAFEPECWDYSLDMLVTEQGVLRYH</sequence>
<evidence type="ECO:0000256" key="5">
    <source>
        <dbReference type="RuleBase" id="RU361279"/>
    </source>
</evidence>
<evidence type="ECO:0000256" key="4">
    <source>
        <dbReference type="PIRSR" id="PIRSR006806-1"/>
    </source>
</evidence>
<comment type="catalytic activity">
    <reaction evidence="5">
        <text>(6S)-5-formyl-5,6,7,8-tetrahydrofolate + ATP = (6R)-5,10-methenyltetrahydrofolate + ADP + phosphate</text>
        <dbReference type="Rhea" id="RHEA:10488"/>
        <dbReference type="ChEBI" id="CHEBI:30616"/>
        <dbReference type="ChEBI" id="CHEBI:43474"/>
        <dbReference type="ChEBI" id="CHEBI:57455"/>
        <dbReference type="ChEBI" id="CHEBI:57457"/>
        <dbReference type="ChEBI" id="CHEBI:456216"/>
        <dbReference type="EC" id="6.3.3.2"/>
    </reaction>
</comment>
<dbReference type="Gene3D" id="3.40.50.10420">
    <property type="entry name" value="NagB/RpiA/CoA transferase-like"/>
    <property type="match status" value="1"/>
</dbReference>
<keyword evidence="6" id="KW-0436">Ligase</keyword>